<reference evidence="1 2" key="1">
    <citation type="journal article" date="2020" name="Microorganisms">
        <title>Osmotic Adaptation and Compatible Solute Biosynthesis of Phototrophic Bacteria as Revealed from Genome Analyses.</title>
        <authorList>
            <person name="Imhoff J.F."/>
            <person name="Rahn T."/>
            <person name="Kunzel S."/>
            <person name="Keller A."/>
            <person name="Neulinger S.C."/>
        </authorList>
    </citation>
    <scope>NUCLEOTIDE SEQUENCE [LARGE SCALE GENOMIC DNA]</scope>
    <source>
        <strain evidence="1 2">DSM 15382</strain>
    </source>
</reference>
<protein>
    <submittedName>
        <fullName evidence="1">Carotenoid 1,2-hydratase</fullName>
    </submittedName>
</protein>
<organism evidence="1 2">
    <name type="scientific">Paracraurococcus ruber</name>
    <dbReference type="NCBI Taxonomy" id="77675"/>
    <lineage>
        <taxon>Bacteria</taxon>
        <taxon>Pseudomonadati</taxon>
        <taxon>Pseudomonadota</taxon>
        <taxon>Alphaproteobacteria</taxon>
        <taxon>Acetobacterales</taxon>
        <taxon>Roseomonadaceae</taxon>
        <taxon>Paracraurococcus</taxon>
    </lineage>
</organism>
<dbReference type="Proteomes" id="UP000697995">
    <property type="component" value="Unassembled WGS sequence"/>
</dbReference>
<evidence type="ECO:0000313" key="1">
    <source>
        <dbReference type="EMBL" id="MBK1658032.1"/>
    </source>
</evidence>
<dbReference type="SUPFAM" id="SSF159245">
    <property type="entry name" value="AttH-like"/>
    <property type="match status" value="1"/>
</dbReference>
<dbReference type="CDD" id="cd21471">
    <property type="entry name" value="CrtC-like"/>
    <property type="match status" value="1"/>
</dbReference>
<proteinExistence type="predicted"/>
<evidence type="ECO:0000313" key="2">
    <source>
        <dbReference type="Proteomes" id="UP000697995"/>
    </source>
</evidence>
<sequence>MNAITPPPATGLRGWEFDRPVPKHGYAWWYVDALSDDGRHGITIIAFIGTVFSPWYAWSRRWGAGDPENHCCMNVALYGAPRRWAMTDRARGALQRGPDFLRIGPSAMSWDGNALTVEIEEVTAPLPSRLRGRVRVIPQAVSTRAFLLDAAGRHRWQPIAARSRAEVAFESPGLRWSGPAYFDTNAGAAPLEADFREWDWCRAPMPDQTAVLYDALRRDGTRQALALRVRADGTVEDAELPPPAALPRGFWGVARPARSEDGQARLVRKLEDAPFYTRSEIRTRLLGQEATAVHESLALDRFAALPIQVMLPVKVPRVWR</sequence>
<keyword evidence="2" id="KW-1185">Reference proteome</keyword>
<accession>A0ABS1CU78</accession>
<name>A0ABS1CU78_9PROT</name>
<dbReference type="EMBL" id="NRSG01000036">
    <property type="protein sequence ID" value="MBK1658032.1"/>
    <property type="molecule type" value="Genomic_DNA"/>
</dbReference>
<dbReference type="RefSeq" id="WP_133219434.1">
    <property type="nucleotide sequence ID" value="NZ_NRSG01000036.1"/>
</dbReference>
<comment type="caution">
    <text evidence="1">The sequence shown here is derived from an EMBL/GenBank/DDBJ whole genome shotgun (WGS) entry which is preliminary data.</text>
</comment>
<gene>
    <name evidence="1" type="ORF">CKO45_07290</name>
</gene>